<dbReference type="FunFam" id="3.30.300.160:FF:000002">
    <property type="entry name" value="Type II secretion system protein E"/>
    <property type="match status" value="1"/>
</dbReference>
<accession>A0A7V8VDB6</accession>
<sequence length="658" mass="72067">MPAPTPPNDKSPAKKPAVPASGTSTRPASTPTAPAASKAAAATPSAPAPPQKASTASKPASAASRPAASARSATAPSARQRFAHIDATTRQLGQKLLDLGLLDEAQLESLYEEMRTTERRLGELALERGLVNEEQLLQATAEVHGLKVLNAEEVKPQPEALKIVQKNMAELYKLVPLSYDNDTLTVAMADPNNLQAMDDLKNLLGIRNVQPVLALPRQIEELLKKAYSEEKEESITSLIAQLEASNIGVDVTGRENSIDLDDALELANSQPVRKLINMVLLMAIRDHASDIHFEPFEDEYKMRYRCDGVLYEMVPPPRHLASAIASRIKVMANLDIAERRLPQDGRIELNVGGNPVDMRVSVLPTMFGESVVIRVLDRTNVGLRLDNLGMPPDLLAQFRAVIRKPNGIILVTGPTGAGKTTTLYSALAELNDIEVKIITTEDPVEYEIDGIVQCPINPDIDLTFANALRAILRQDPDIILVGEIRDLETAQIAIQASLTGHLVFSTLHTNDAPSSITRLRDMGIEPYLITATVEAIQAQRLVRKICTACRTPYQPTREQLMELNLRPEDLRGRPFYYGEGCDKCNNLGFKGRTGLFELMIMNDDLRDMVSRGASTDALRQYTRKMGTLSLRDAGLRALFAGVTTIDEVVRETVLEDEG</sequence>
<dbReference type="InterPro" id="IPR027417">
    <property type="entry name" value="P-loop_NTPase"/>
</dbReference>
<comment type="similarity">
    <text evidence="1">Belongs to the GSP E family.</text>
</comment>
<dbReference type="GO" id="GO:0005886">
    <property type="term" value="C:plasma membrane"/>
    <property type="evidence" value="ECO:0007669"/>
    <property type="project" value="TreeGrafter"/>
</dbReference>
<protein>
    <submittedName>
        <fullName evidence="6">Flp pilus assembly complex ATPase component TadA</fullName>
    </submittedName>
</protein>
<keyword evidence="2" id="KW-0547">Nucleotide-binding</keyword>
<dbReference type="FunFam" id="3.30.450.90:FF:000001">
    <property type="entry name" value="Type II secretion system ATPase GspE"/>
    <property type="match status" value="1"/>
</dbReference>
<feature type="region of interest" description="Disordered" evidence="4">
    <location>
        <begin position="1"/>
        <end position="79"/>
    </location>
</feature>
<dbReference type="Pfam" id="PF00437">
    <property type="entry name" value="T2SSE"/>
    <property type="match status" value="1"/>
</dbReference>
<feature type="domain" description="Bacterial type II secretion system protein E" evidence="5">
    <location>
        <begin position="472"/>
        <end position="486"/>
    </location>
</feature>
<dbReference type="GO" id="GO:0005524">
    <property type="term" value="F:ATP binding"/>
    <property type="evidence" value="ECO:0007669"/>
    <property type="project" value="UniProtKB-KW"/>
</dbReference>
<dbReference type="InterPro" id="IPR037257">
    <property type="entry name" value="T2SS_E_N_sf"/>
</dbReference>
<dbReference type="InterPro" id="IPR003593">
    <property type="entry name" value="AAA+_ATPase"/>
</dbReference>
<dbReference type="SUPFAM" id="SSF160246">
    <property type="entry name" value="EspE N-terminal domain-like"/>
    <property type="match status" value="1"/>
</dbReference>
<dbReference type="Proteomes" id="UP000542342">
    <property type="component" value="Unassembled WGS sequence"/>
</dbReference>
<dbReference type="CDD" id="cd01129">
    <property type="entry name" value="PulE-GspE-like"/>
    <property type="match status" value="1"/>
</dbReference>
<dbReference type="SUPFAM" id="SSF52540">
    <property type="entry name" value="P-loop containing nucleoside triphosphate hydrolases"/>
    <property type="match status" value="1"/>
</dbReference>
<dbReference type="InterPro" id="IPR007831">
    <property type="entry name" value="T2SS_GspE_N"/>
</dbReference>
<dbReference type="PANTHER" id="PTHR30258">
    <property type="entry name" value="TYPE II SECRETION SYSTEM PROTEIN GSPE-RELATED"/>
    <property type="match status" value="1"/>
</dbReference>
<dbReference type="SMART" id="SM00382">
    <property type="entry name" value="AAA"/>
    <property type="match status" value="1"/>
</dbReference>
<dbReference type="PROSITE" id="PS00662">
    <property type="entry name" value="T2SP_E"/>
    <property type="match status" value="1"/>
</dbReference>
<evidence type="ECO:0000256" key="4">
    <source>
        <dbReference type="SAM" id="MobiDB-lite"/>
    </source>
</evidence>
<dbReference type="InterPro" id="IPR001482">
    <property type="entry name" value="T2SS/T4SS_dom"/>
</dbReference>
<evidence type="ECO:0000313" key="6">
    <source>
        <dbReference type="EMBL" id="MBA2225965.1"/>
    </source>
</evidence>
<dbReference type="Gene3D" id="3.30.450.90">
    <property type="match status" value="1"/>
</dbReference>
<comment type="caution">
    <text evidence="6">The sequence shown here is derived from an EMBL/GenBank/DDBJ whole genome shotgun (WGS) entry which is preliminary data.</text>
</comment>
<organism evidence="6 7">
    <name type="scientific">Thermogemmata fonticola</name>
    <dbReference type="NCBI Taxonomy" id="2755323"/>
    <lineage>
        <taxon>Bacteria</taxon>
        <taxon>Pseudomonadati</taxon>
        <taxon>Planctomycetota</taxon>
        <taxon>Planctomycetia</taxon>
        <taxon>Gemmatales</taxon>
        <taxon>Gemmataceae</taxon>
        <taxon>Thermogemmata</taxon>
    </lineage>
</organism>
<keyword evidence="3" id="KW-0067">ATP-binding</keyword>
<gene>
    <name evidence="6" type="primary">tadA</name>
    <name evidence="6" type="ORF">H0921_07305</name>
</gene>
<reference evidence="6 7" key="1">
    <citation type="submission" date="2020-07" db="EMBL/GenBank/DDBJ databases">
        <title>Thermogemmata thermophila gen. nov., sp. nov., a novel moderate thermophilic planctomycete from a Kamchatka hot spring.</title>
        <authorList>
            <person name="Elcheninov A.G."/>
            <person name="Podosokorskaya O.A."/>
            <person name="Kovaleva O.L."/>
            <person name="Novikov A."/>
            <person name="Bonch-Osmolovskaya E.A."/>
            <person name="Toshchakov S.V."/>
            <person name="Kublanov I.V."/>
        </authorList>
    </citation>
    <scope>NUCLEOTIDE SEQUENCE [LARGE SCALE GENOMIC DNA]</scope>
    <source>
        <strain evidence="6 7">2918</strain>
    </source>
</reference>
<evidence type="ECO:0000259" key="5">
    <source>
        <dbReference type="PROSITE" id="PS00662"/>
    </source>
</evidence>
<dbReference type="FunFam" id="3.40.50.300:FF:000398">
    <property type="entry name" value="Type IV pilus assembly ATPase PilB"/>
    <property type="match status" value="1"/>
</dbReference>
<dbReference type="GO" id="GO:0016887">
    <property type="term" value="F:ATP hydrolysis activity"/>
    <property type="evidence" value="ECO:0007669"/>
    <property type="project" value="TreeGrafter"/>
</dbReference>
<evidence type="ECO:0000313" key="7">
    <source>
        <dbReference type="Proteomes" id="UP000542342"/>
    </source>
</evidence>
<dbReference type="Gene3D" id="3.40.50.300">
    <property type="entry name" value="P-loop containing nucleotide triphosphate hydrolases"/>
    <property type="match status" value="1"/>
</dbReference>
<name>A0A7V8VDB6_9BACT</name>
<dbReference type="PANTHER" id="PTHR30258:SF1">
    <property type="entry name" value="PROTEIN TRANSPORT PROTEIN HOFB HOMOLOG"/>
    <property type="match status" value="1"/>
</dbReference>
<feature type="compositionally biased region" description="Low complexity" evidence="4">
    <location>
        <begin position="19"/>
        <end position="78"/>
    </location>
</feature>
<keyword evidence="7" id="KW-1185">Reference proteome</keyword>
<dbReference type="Pfam" id="PF05157">
    <property type="entry name" value="MshEN"/>
    <property type="match status" value="1"/>
</dbReference>
<evidence type="ECO:0000256" key="3">
    <source>
        <dbReference type="ARBA" id="ARBA00022840"/>
    </source>
</evidence>
<dbReference type="AlphaFoldDB" id="A0A7V8VDB6"/>
<proteinExistence type="inferred from homology"/>
<evidence type="ECO:0000256" key="1">
    <source>
        <dbReference type="ARBA" id="ARBA00006611"/>
    </source>
</evidence>
<dbReference type="Gene3D" id="3.30.300.160">
    <property type="entry name" value="Type II secretion system, protein E, N-terminal domain"/>
    <property type="match status" value="1"/>
</dbReference>
<dbReference type="RefSeq" id="WP_194537387.1">
    <property type="nucleotide sequence ID" value="NZ_JACEFB010000003.1"/>
</dbReference>
<dbReference type="EMBL" id="JACEFB010000003">
    <property type="protein sequence ID" value="MBA2225965.1"/>
    <property type="molecule type" value="Genomic_DNA"/>
</dbReference>
<evidence type="ECO:0000256" key="2">
    <source>
        <dbReference type="ARBA" id="ARBA00022741"/>
    </source>
</evidence>